<evidence type="ECO:0000313" key="2">
    <source>
        <dbReference type="Proteomes" id="UP000198583"/>
    </source>
</evidence>
<dbReference type="Pfam" id="PF13374">
    <property type="entry name" value="TPR_10"/>
    <property type="match status" value="2"/>
</dbReference>
<dbReference type="SUPFAM" id="SSF48452">
    <property type="entry name" value="TPR-like"/>
    <property type="match status" value="2"/>
</dbReference>
<dbReference type="Pfam" id="PF13424">
    <property type="entry name" value="TPR_12"/>
    <property type="match status" value="1"/>
</dbReference>
<dbReference type="Proteomes" id="UP000198583">
    <property type="component" value="Unassembled WGS sequence"/>
</dbReference>
<reference evidence="2" key="1">
    <citation type="submission" date="2016-10" db="EMBL/GenBank/DDBJ databases">
        <authorList>
            <person name="Varghese N."/>
            <person name="Submissions S."/>
        </authorList>
    </citation>
    <scope>NUCLEOTIDE SEQUENCE [LARGE SCALE GENOMIC DNA]</scope>
    <source>
        <strain evidence="2">DSM 44232</strain>
    </source>
</reference>
<evidence type="ECO:0000313" key="1">
    <source>
        <dbReference type="EMBL" id="SFQ99785.1"/>
    </source>
</evidence>
<dbReference type="Gene3D" id="3.40.50.300">
    <property type="entry name" value="P-loop containing nucleotide triphosphate hydrolases"/>
    <property type="match status" value="2"/>
</dbReference>
<accession>A0A1I6D2W6</accession>
<organism evidence="1 2">
    <name type="scientific">Lentzea waywayandensis</name>
    <dbReference type="NCBI Taxonomy" id="84724"/>
    <lineage>
        <taxon>Bacteria</taxon>
        <taxon>Bacillati</taxon>
        <taxon>Actinomycetota</taxon>
        <taxon>Actinomycetes</taxon>
        <taxon>Pseudonocardiales</taxon>
        <taxon>Pseudonocardiaceae</taxon>
        <taxon>Lentzea</taxon>
    </lineage>
</organism>
<dbReference type="RefSeq" id="WP_093588419.1">
    <property type="nucleotide sequence ID" value="NZ_FOYL01000001.1"/>
</dbReference>
<sequence>MTDDRPPPGKPRIVAFTSPTNGAWRTEVVANVAWTLAAAGRRVAIADWGSDAPHVHDYLQPFQARTLSVGELLDEVLDDTRFSTPARHLLFDEKVYPRMEARRYELPGGLGRIDVLASPEPGTPVRGFDPGDRDLGEVETLRAGIQRSIYDHVLIDSPAPLSPGLAAKMARLCDVVALCFEPQSSSIRQSAWFAGEVWDAAPVGIRVLAVPVRHDETDRDRAERTLTLVGAAFHSLLTHETDEFGRTMSAEVVGVPPHDDGSPAKTLAVLACDDAAQPEAYQRLVTAIGGKAAGTPRTLTVDLLESYRRSVGLLPTLVALEWAPRDRPWADWVRAQLIAAGAQVADSAEAPGTTLVRICSQHPLPPTAVTGRTIAITVDETDLPPELASATHVPLAGLGESTSRTRVLEALSFVAGPPGSGTRFPGAVTRNQRTLPPRLALFAGRGAELEAMRNDLAGPDSPRTWWLTGAAGVGKSELVKEYAHRFEFDYEHVWWIPAADRMTITESLAKLARVLGVPAENQVAQKVLDLLGRADETRRWLLVYDGADEPGVLDGLVPTRGRGHVVVTSRSRPSHVDAVTLGPFTPDDSIEYLRNSLNDVGEAGLREVADRTAHQPLALRLARAWIVRAAWQARQQTDSRQNAEIRAAQEFCAISDALGDGPAIPRTVQLTVNTLRRSELGRSVLRVAAVCSFLSPDGIALSLLHKVSLLAAVSDALDDVELDGMLWHGVCYGMFHVSWRRPGTVTAHPLLLSHIAALASDEELSAIRTAVQEGLAVIAPSESELDQACAGELRELRKHIVPSGAPSSDSLAVRRWLVSQMGHFLREGDHEAWRFATSLCERLLENWPEQDAPGLRMRLRFHLGNLHRYLNRPIDALTVDENLLADQRRILGREHPRTLRTARGVAHGQRVLGLFTEALVEEQATVRGLRRVLGENHPDTLRATNNLAQSLFLAGEPGQALKVQSANRDRRREVVGPDHLDVWWSACSIGTYLRELGRYDEAWNELQTAKQRVAQLPGAPRHLLRIKWNQAIIQRHRGDSATAKAMSWEVLTEYRQTFGEDHPDTRACKLSFAADHFAVGEFDVAVDQARECLNGYWQRSGPFHAFSLMCQLDHAIFQHWLGNAPEVALLSVKEARGGLVTRLGDVHPWALAGRLAHAVVLGRTSDTDLGRHLLGEVHDDCVEYLGVAHPTTRTAAANLDVSADEWQCVVLDVPEM</sequence>
<dbReference type="AlphaFoldDB" id="A0A1I6D2W6"/>
<protein>
    <submittedName>
        <fullName evidence="1">Tetratricopeptide repeat-containing protein</fullName>
    </submittedName>
</protein>
<dbReference type="EMBL" id="FOYL01000001">
    <property type="protein sequence ID" value="SFQ99785.1"/>
    <property type="molecule type" value="Genomic_DNA"/>
</dbReference>
<gene>
    <name evidence="1" type="ORF">SAMN04488564_101927</name>
</gene>
<proteinExistence type="predicted"/>
<dbReference type="CDD" id="cd01120">
    <property type="entry name" value="RecA-like_superfamily"/>
    <property type="match status" value="1"/>
</dbReference>
<keyword evidence="2" id="KW-1185">Reference proteome</keyword>
<dbReference type="NCBIfam" id="NF040586">
    <property type="entry name" value="FxSxx_TPR"/>
    <property type="match status" value="1"/>
</dbReference>
<dbReference type="OrthoDB" id="580767at2"/>
<dbReference type="Gene3D" id="1.25.40.10">
    <property type="entry name" value="Tetratricopeptide repeat domain"/>
    <property type="match status" value="2"/>
</dbReference>
<name>A0A1I6D2W6_9PSEU</name>
<dbReference type="InterPro" id="IPR027417">
    <property type="entry name" value="P-loop_NTPase"/>
</dbReference>
<dbReference type="STRING" id="84724.SAMN04488564_101927"/>
<dbReference type="InterPro" id="IPR053137">
    <property type="entry name" value="NLR-like"/>
</dbReference>
<dbReference type="SUPFAM" id="SSF52540">
    <property type="entry name" value="P-loop containing nucleoside triphosphate hydrolases"/>
    <property type="match status" value="2"/>
</dbReference>
<dbReference type="PANTHER" id="PTHR46082:SF11">
    <property type="entry name" value="AAA+ ATPASE DOMAIN-CONTAINING PROTEIN-RELATED"/>
    <property type="match status" value="1"/>
</dbReference>
<dbReference type="InterPro" id="IPR011990">
    <property type="entry name" value="TPR-like_helical_dom_sf"/>
</dbReference>
<dbReference type="PANTHER" id="PTHR46082">
    <property type="entry name" value="ATP/GTP-BINDING PROTEIN-RELATED"/>
    <property type="match status" value="1"/>
</dbReference>